<dbReference type="SUPFAM" id="SSF53474">
    <property type="entry name" value="alpha/beta-Hydrolases"/>
    <property type="match status" value="1"/>
</dbReference>
<dbReference type="InterPro" id="IPR000073">
    <property type="entry name" value="AB_hydrolase_1"/>
</dbReference>
<evidence type="ECO:0000256" key="1">
    <source>
        <dbReference type="SAM" id="MobiDB-lite"/>
    </source>
</evidence>
<keyword evidence="2" id="KW-0812">Transmembrane</keyword>
<feature type="compositionally biased region" description="Low complexity" evidence="1">
    <location>
        <begin position="18"/>
        <end position="27"/>
    </location>
</feature>
<keyword evidence="2" id="KW-1133">Transmembrane helix</keyword>
<reference evidence="5" key="1">
    <citation type="journal article" date="2019" name="Int. J. Syst. Evol. Microbiol.">
        <title>The Global Catalogue of Microorganisms (GCM) 10K type strain sequencing project: providing services to taxonomists for standard genome sequencing and annotation.</title>
        <authorList>
            <consortium name="The Broad Institute Genomics Platform"/>
            <consortium name="The Broad Institute Genome Sequencing Center for Infectious Disease"/>
            <person name="Wu L."/>
            <person name="Ma J."/>
        </authorList>
    </citation>
    <scope>NUCLEOTIDE SEQUENCE [LARGE SCALE GENOMIC DNA]</scope>
    <source>
        <strain evidence="5">JCM 16961</strain>
    </source>
</reference>
<feature type="transmembrane region" description="Helical" evidence="2">
    <location>
        <begin position="30"/>
        <end position="57"/>
    </location>
</feature>
<evidence type="ECO:0000256" key="2">
    <source>
        <dbReference type="SAM" id="Phobius"/>
    </source>
</evidence>
<keyword evidence="2" id="KW-0472">Membrane</keyword>
<dbReference type="GO" id="GO:0016787">
    <property type="term" value="F:hydrolase activity"/>
    <property type="evidence" value="ECO:0007669"/>
    <property type="project" value="UniProtKB-KW"/>
</dbReference>
<dbReference type="PANTHER" id="PTHR43358">
    <property type="entry name" value="ALPHA/BETA-HYDROLASE"/>
    <property type="match status" value="1"/>
</dbReference>
<dbReference type="Proteomes" id="UP001501536">
    <property type="component" value="Unassembled WGS sequence"/>
</dbReference>
<dbReference type="InterPro" id="IPR052920">
    <property type="entry name" value="DNA-binding_regulatory"/>
</dbReference>
<gene>
    <name evidence="4" type="ORF">GCM10022377_05920</name>
</gene>
<dbReference type="Pfam" id="PF00561">
    <property type="entry name" value="Abhydrolase_1"/>
    <property type="match status" value="1"/>
</dbReference>
<evidence type="ECO:0000259" key="3">
    <source>
        <dbReference type="Pfam" id="PF00561"/>
    </source>
</evidence>
<accession>A0ABP7CT37</accession>
<keyword evidence="4" id="KW-0378">Hydrolase</keyword>
<keyword evidence="5" id="KW-1185">Reference proteome</keyword>
<feature type="domain" description="AB hydrolase-1" evidence="3">
    <location>
        <begin position="213"/>
        <end position="323"/>
    </location>
</feature>
<comment type="caution">
    <text evidence="4">The sequence shown here is derived from an EMBL/GenBank/DDBJ whole genome shotgun (WGS) entry which is preliminary data.</text>
</comment>
<feature type="compositionally biased region" description="Basic and acidic residues" evidence="1">
    <location>
        <begin position="448"/>
        <end position="463"/>
    </location>
</feature>
<organism evidence="4 5">
    <name type="scientific">Zhihengliuella alba</name>
    <dbReference type="NCBI Taxonomy" id="547018"/>
    <lineage>
        <taxon>Bacteria</taxon>
        <taxon>Bacillati</taxon>
        <taxon>Actinomycetota</taxon>
        <taxon>Actinomycetes</taxon>
        <taxon>Micrococcales</taxon>
        <taxon>Micrococcaceae</taxon>
        <taxon>Zhihengliuella</taxon>
    </lineage>
</organism>
<dbReference type="InterPro" id="IPR029058">
    <property type="entry name" value="AB_hydrolase_fold"/>
</dbReference>
<proteinExistence type="predicted"/>
<dbReference type="EMBL" id="BAABCJ010000001">
    <property type="protein sequence ID" value="GAA3695948.1"/>
    <property type="molecule type" value="Genomic_DNA"/>
</dbReference>
<dbReference type="RefSeq" id="WP_344879720.1">
    <property type="nucleotide sequence ID" value="NZ_BAABCJ010000001.1"/>
</dbReference>
<sequence>MPRQHPAPPAESRRHSPRGTTPRRGTPVRWAVVGAVAGAAAGSLVAGAVSGLASYFARQVVTPARMRPEELEILAVVPSDHLTHESAAPEEGSAHGRHRAARAAGLGWNVILPATEETTVPGTYSLMFDGGRGHARIGEIVAFAPADGTVTRHVERIYEGDLRGAARGRWSGATYLTPSEVGYDYEEVDVPVVGGTSQSWLVPGTHRRSTWAIMVHGRGSDRAEGLRALPVVQQLGLTSLLLSYRNDGHAPAAPDQRYGLGSTEWEDVEAGIDYAIRHGAEDIVLLGWSMGGAICLQVVDRSHHAPRIAALVLDGPVVDWIDVLAHQARINRIPASVGRLGQWLLSNKAGRLVTGLAAPVDLKELNWVARAEHLRTPTLILHSEDDDFVPVGPSAALAELNPHVVSFERFTRARHTHEYNVDPQRWDDTVRSWLGSRLDAPSPRRAQRHPEERPAERPGAEAL</sequence>
<protein>
    <submittedName>
        <fullName evidence="4">Alpha/beta fold hydrolase</fullName>
    </submittedName>
</protein>
<evidence type="ECO:0000313" key="5">
    <source>
        <dbReference type="Proteomes" id="UP001501536"/>
    </source>
</evidence>
<feature type="region of interest" description="Disordered" evidence="1">
    <location>
        <begin position="436"/>
        <end position="463"/>
    </location>
</feature>
<dbReference type="PANTHER" id="PTHR43358:SF4">
    <property type="entry name" value="ALPHA_BETA HYDROLASE FOLD-1 DOMAIN-CONTAINING PROTEIN"/>
    <property type="match status" value="1"/>
</dbReference>
<name>A0ABP7CT37_9MICC</name>
<feature type="region of interest" description="Disordered" evidence="1">
    <location>
        <begin position="1"/>
        <end position="27"/>
    </location>
</feature>
<evidence type="ECO:0000313" key="4">
    <source>
        <dbReference type="EMBL" id="GAA3695948.1"/>
    </source>
</evidence>
<dbReference type="Gene3D" id="3.40.50.1820">
    <property type="entry name" value="alpha/beta hydrolase"/>
    <property type="match status" value="1"/>
</dbReference>